<name>A0A0F9NAA2_9ZZZZ</name>
<sequence>MAKFELDLSGVPCPINFVKTKLKLEELSGGDLLDVILDDGEPISNVPRSVKDEGHKILKVEPEGERFRVSIERK</sequence>
<dbReference type="InterPro" id="IPR001455">
    <property type="entry name" value="TusA-like"/>
</dbReference>
<evidence type="ECO:0000259" key="1">
    <source>
        <dbReference type="Pfam" id="PF01206"/>
    </source>
</evidence>
<protein>
    <recommendedName>
        <fullName evidence="1">UPF0033 domain-containing protein</fullName>
    </recommendedName>
</protein>
<dbReference type="Gene3D" id="3.30.110.40">
    <property type="entry name" value="TusA-like domain"/>
    <property type="match status" value="1"/>
</dbReference>
<evidence type="ECO:0000313" key="2">
    <source>
        <dbReference type="EMBL" id="KKN16480.1"/>
    </source>
</evidence>
<dbReference type="Pfam" id="PF01206">
    <property type="entry name" value="TusA"/>
    <property type="match status" value="1"/>
</dbReference>
<dbReference type="PANTHER" id="PTHR33279">
    <property type="entry name" value="SULFUR CARRIER PROTEIN YEDF-RELATED"/>
    <property type="match status" value="1"/>
</dbReference>
<dbReference type="CDD" id="cd00291">
    <property type="entry name" value="SirA_YedF_YeeD"/>
    <property type="match status" value="1"/>
</dbReference>
<dbReference type="EMBL" id="LAZR01003611">
    <property type="protein sequence ID" value="KKN16480.1"/>
    <property type="molecule type" value="Genomic_DNA"/>
</dbReference>
<comment type="caution">
    <text evidence="2">The sequence shown here is derived from an EMBL/GenBank/DDBJ whole genome shotgun (WGS) entry which is preliminary data.</text>
</comment>
<organism evidence="2">
    <name type="scientific">marine sediment metagenome</name>
    <dbReference type="NCBI Taxonomy" id="412755"/>
    <lineage>
        <taxon>unclassified sequences</taxon>
        <taxon>metagenomes</taxon>
        <taxon>ecological metagenomes</taxon>
    </lineage>
</organism>
<dbReference type="SUPFAM" id="SSF64307">
    <property type="entry name" value="SirA-like"/>
    <property type="match status" value="1"/>
</dbReference>
<reference evidence="2" key="1">
    <citation type="journal article" date="2015" name="Nature">
        <title>Complex archaea that bridge the gap between prokaryotes and eukaryotes.</title>
        <authorList>
            <person name="Spang A."/>
            <person name="Saw J.H."/>
            <person name="Jorgensen S.L."/>
            <person name="Zaremba-Niedzwiedzka K."/>
            <person name="Martijn J."/>
            <person name="Lind A.E."/>
            <person name="van Eijk R."/>
            <person name="Schleper C."/>
            <person name="Guy L."/>
            <person name="Ettema T.J."/>
        </authorList>
    </citation>
    <scope>NUCLEOTIDE SEQUENCE</scope>
</reference>
<feature type="domain" description="UPF0033" evidence="1">
    <location>
        <begin position="5"/>
        <end position="73"/>
    </location>
</feature>
<dbReference type="InterPro" id="IPR036868">
    <property type="entry name" value="TusA-like_sf"/>
</dbReference>
<dbReference type="PANTHER" id="PTHR33279:SF19">
    <property type="entry name" value="SSL1707 PROTEIN"/>
    <property type="match status" value="1"/>
</dbReference>
<gene>
    <name evidence="2" type="ORF">LCGC14_0975540</name>
</gene>
<accession>A0A0F9NAA2</accession>
<dbReference type="AlphaFoldDB" id="A0A0F9NAA2"/>
<proteinExistence type="predicted"/>